<evidence type="ECO:0000256" key="4">
    <source>
        <dbReference type="ARBA" id="ARBA00022771"/>
    </source>
</evidence>
<accession>A0AAD1W079</accession>
<dbReference type="GO" id="GO:0003950">
    <property type="term" value="F:NAD+ poly-ADP-ribosyltransferase activity"/>
    <property type="evidence" value="ECO:0007669"/>
    <property type="project" value="TreeGrafter"/>
</dbReference>
<keyword evidence="2 6" id="KW-0479">Metal-binding</keyword>
<keyword evidence="1" id="KW-0597">Phosphoprotein</keyword>
<dbReference type="InterPro" id="IPR057602">
    <property type="entry name" value="Zfn-CCCH_PARP12"/>
</dbReference>
<keyword evidence="4 6" id="KW-0863">Zinc-finger</keyword>
<dbReference type="PANTHER" id="PTHR45740">
    <property type="entry name" value="POLY [ADP-RIBOSE] POLYMERASE"/>
    <property type="match status" value="1"/>
</dbReference>
<keyword evidence="3" id="KW-0677">Repeat</keyword>
<dbReference type="Proteomes" id="UP001295444">
    <property type="component" value="Chromosome 03"/>
</dbReference>
<dbReference type="GO" id="GO:0005634">
    <property type="term" value="C:nucleus"/>
    <property type="evidence" value="ECO:0007669"/>
    <property type="project" value="TreeGrafter"/>
</dbReference>
<evidence type="ECO:0000313" key="8">
    <source>
        <dbReference type="EMBL" id="CAH2276499.1"/>
    </source>
</evidence>
<evidence type="ECO:0000256" key="2">
    <source>
        <dbReference type="ARBA" id="ARBA00022723"/>
    </source>
</evidence>
<dbReference type="Pfam" id="PF25261">
    <property type="entry name" value="zf-CCCH_PARP12"/>
    <property type="match status" value="1"/>
</dbReference>
<sequence length="149" mass="16714">MSAYEGLSSRLRTALCVSGGSMDLDVLGRTLGLNSEQLTRLVEEEEGRSIRIREQEGKRVAVYQSELRVCSERTRKCAGDCGKLHLCRYFIMGSCTRSPCKFNHSVQTPHNFQVLRQHQLEALGTKVLQQLLLQNDPSLLPDVSMRCGS</sequence>
<dbReference type="InterPro" id="IPR051712">
    <property type="entry name" value="ARTD-AVP"/>
</dbReference>
<evidence type="ECO:0000256" key="6">
    <source>
        <dbReference type="PROSITE-ProRule" id="PRU00723"/>
    </source>
</evidence>
<dbReference type="PROSITE" id="PS50103">
    <property type="entry name" value="ZF_C3H1"/>
    <property type="match status" value="1"/>
</dbReference>
<dbReference type="InterPro" id="IPR000571">
    <property type="entry name" value="Znf_CCCH"/>
</dbReference>
<evidence type="ECO:0000313" key="9">
    <source>
        <dbReference type="Proteomes" id="UP001295444"/>
    </source>
</evidence>
<reference evidence="8" key="1">
    <citation type="submission" date="2022-03" db="EMBL/GenBank/DDBJ databases">
        <authorList>
            <person name="Alioto T."/>
            <person name="Alioto T."/>
            <person name="Gomez Garrido J."/>
        </authorList>
    </citation>
    <scope>NUCLEOTIDE SEQUENCE</scope>
</reference>
<dbReference type="GO" id="GO:0008270">
    <property type="term" value="F:zinc ion binding"/>
    <property type="evidence" value="ECO:0007669"/>
    <property type="project" value="UniProtKB-KW"/>
</dbReference>
<evidence type="ECO:0000256" key="5">
    <source>
        <dbReference type="ARBA" id="ARBA00022833"/>
    </source>
</evidence>
<dbReference type="AlphaFoldDB" id="A0AAD1W079"/>
<keyword evidence="5 6" id="KW-0862">Zinc</keyword>
<evidence type="ECO:0000256" key="3">
    <source>
        <dbReference type="ARBA" id="ARBA00022737"/>
    </source>
</evidence>
<feature type="zinc finger region" description="C3H1-type" evidence="6">
    <location>
        <begin position="86"/>
        <end position="107"/>
    </location>
</feature>
<name>A0AAD1W079_PELCU</name>
<gene>
    <name evidence="8" type="ORF">PECUL_23A007671</name>
</gene>
<feature type="domain" description="C3H1-type" evidence="7">
    <location>
        <begin position="86"/>
        <end position="107"/>
    </location>
</feature>
<protein>
    <submittedName>
        <fullName evidence="8">Poly [ADP-ribose] polymerase 12-like</fullName>
    </submittedName>
</protein>
<evidence type="ECO:0000256" key="1">
    <source>
        <dbReference type="ARBA" id="ARBA00022553"/>
    </source>
</evidence>
<dbReference type="PANTHER" id="PTHR45740:SF6">
    <property type="entry name" value="PROTEIN MONO-ADP-RIBOSYLTRANSFERASE PARP12"/>
    <property type="match status" value="1"/>
</dbReference>
<evidence type="ECO:0000259" key="7">
    <source>
        <dbReference type="PROSITE" id="PS50103"/>
    </source>
</evidence>
<dbReference type="GO" id="GO:1990404">
    <property type="term" value="F:NAD+-protein mono-ADP-ribosyltransferase activity"/>
    <property type="evidence" value="ECO:0007669"/>
    <property type="project" value="TreeGrafter"/>
</dbReference>
<dbReference type="EMBL" id="OW240914">
    <property type="protein sequence ID" value="CAH2276499.1"/>
    <property type="molecule type" value="Genomic_DNA"/>
</dbReference>
<proteinExistence type="predicted"/>
<keyword evidence="9" id="KW-1185">Reference proteome</keyword>
<organism evidence="8 9">
    <name type="scientific">Pelobates cultripes</name>
    <name type="common">Western spadefoot toad</name>
    <dbReference type="NCBI Taxonomy" id="61616"/>
    <lineage>
        <taxon>Eukaryota</taxon>
        <taxon>Metazoa</taxon>
        <taxon>Chordata</taxon>
        <taxon>Craniata</taxon>
        <taxon>Vertebrata</taxon>
        <taxon>Euteleostomi</taxon>
        <taxon>Amphibia</taxon>
        <taxon>Batrachia</taxon>
        <taxon>Anura</taxon>
        <taxon>Pelobatoidea</taxon>
        <taxon>Pelobatidae</taxon>
        <taxon>Pelobates</taxon>
    </lineage>
</organism>